<dbReference type="InterPro" id="IPR050595">
    <property type="entry name" value="Bact_response_regulator"/>
</dbReference>
<accession>A0A2S7F1B0</accession>
<feature type="modified residue" description="4-aspartylphosphate" evidence="4">
    <location>
        <position position="59"/>
    </location>
</feature>
<dbReference type="GO" id="GO:0000160">
    <property type="term" value="P:phosphorelay signal transduction system"/>
    <property type="evidence" value="ECO:0007669"/>
    <property type="project" value="UniProtKB-KW"/>
</dbReference>
<keyword evidence="1 4" id="KW-0597">Phosphoprotein</keyword>
<dbReference type="InterPro" id="IPR036641">
    <property type="entry name" value="HPT_dom_sf"/>
</dbReference>
<dbReference type="PANTHER" id="PTHR44591:SF21">
    <property type="entry name" value="TWO-COMPONENT RESPONSE REGULATOR"/>
    <property type="match status" value="1"/>
</dbReference>
<reference evidence="8" key="1">
    <citation type="submission" date="2016-08" db="EMBL/GenBank/DDBJ databases">
        <authorList>
            <person name="Merda D."/>
            <person name="Briand M."/>
            <person name="Taghouti G."/>
            <person name="Carrere S."/>
            <person name="Gouzy J."/>
            <person name="Portier P."/>
            <person name="Jacques M.-A."/>
            <person name="Fischer-Le Saux M."/>
        </authorList>
    </citation>
    <scope>NUCLEOTIDE SEQUENCE [LARGE SCALE GENOMIC DNA]</scope>
    <source>
        <strain evidence="8">CFBP1156</strain>
    </source>
</reference>
<evidence type="ECO:0000313" key="7">
    <source>
        <dbReference type="EMBL" id="PPU99153.1"/>
    </source>
</evidence>
<evidence type="ECO:0000256" key="3">
    <source>
        <dbReference type="PROSITE-ProRule" id="PRU00110"/>
    </source>
</evidence>
<gene>
    <name evidence="7" type="ORF">XhyaCFBP1156_02420</name>
</gene>
<dbReference type="InterPro" id="IPR008207">
    <property type="entry name" value="Sig_transdc_His_kin_Hpt_dom"/>
</dbReference>
<evidence type="ECO:0000256" key="2">
    <source>
        <dbReference type="ARBA" id="ARBA00023012"/>
    </source>
</evidence>
<name>A0A2S7F1B0_9XANT</name>
<protein>
    <submittedName>
        <fullName evidence="7">Response regulator</fullName>
    </submittedName>
</protein>
<dbReference type="Pfam" id="PF00072">
    <property type="entry name" value="Response_reg"/>
    <property type="match status" value="1"/>
</dbReference>
<evidence type="ECO:0000259" key="6">
    <source>
        <dbReference type="PROSITE" id="PS50894"/>
    </source>
</evidence>
<proteinExistence type="predicted"/>
<feature type="domain" description="Response regulatory" evidence="5">
    <location>
        <begin position="10"/>
        <end position="124"/>
    </location>
</feature>
<evidence type="ECO:0000313" key="8">
    <source>
        <dbReference type="Proteomes" id="UP000238261"/>
    </source>
</evidence>
<dbReference type="PANTHER" id="PTHR44591">
    <property type="entry name" value="STRESS RESPONSE REGULATOR PROTEIN 1"/>
    <property type="match status" value="1"/>
</dbReference>
<dbReference type="InterPro" id="IPR011006">
    <property type="entry name" value="CheY-like_superfamily"/>
</dbReference>
<dbReference type="EMBL" id="MDEG01000002">
    <property type="protein sequence ID" value="PPU99153.1"/>
    <property type="molecule type" value="Genomic_DNA"/>
</dbReference>
<dbReference type="Gene3D" id="1.20.120.160">
    <property type="entry name" value="HPT domain"/>
    <property type="match status" value="1"/>
</dbReference>
<evidence type="ECO:0000256" key="4">
    <source>
        <dbReference type="PROSITE-ProRule" id="PRU00169"/>
    </source>
</evidence>
<comment type="caution">
    <text evidence="7">The sequence shown here is derived from an EMBL/GenBank/DDBJ whole genome shotgun (WGS) entry which is preliminary data.</text>
</comment>
<dbReference type="SUPFAM" id="SSF52172">
    <property type="entry name" value="CheY-like"/>
    <property type="match status" value="1"/>
</dbReference>
<organism evidence="7 8">
    <name type="scientific">Xanthomonas hyacinthi</name>
    <dbReference type="NCBI Taxonomy" id="56455"/>
    <lineage>
        <taxon>Bacteria</taxon>
        <taxon>Pseudomonadati</taxon>
        <taxon>Pseudomonadota</taxon>
        <taxon>Gammaproteobacteria</taxon>
        <taxon>Lysobacterales</taxon>
        <taxon>Lysobacteraceae</taxon>
        <taxon>Xanthomonas</taxon>
    </lineage>
</organism>
<evidence type="ECO:0000256" key="1">
    <source>
        <dbReference type="ARBA" id="ARBA00022553"/>
    </source>
</evidence>
<dbReference type="CDD" id="cd00156">
    <property type="entry name" value="REC"/>
    <property type="match status" value="1"/>
</dbReference>
<dbReference type="AlphaFoldDB" id="A0A2S7F1B0"/>
<dbReference type="GO" id="GO:0004672">
    <property type="term" value="F:protein kinase activity"/>
    <property type="evidence" value="ECO:0007669"/>
    <property type="project" value="UniProtKB-ARBA"/>
</dbReference>
<keyword evidence="2" id="KW-0902">Two-component regulatory system</keyword>
<dbReference type="Pfam" id="PF01627">
    <property type="entry name" value="Hpt"/>
    <property type="match status" value="1"/>
</dbReference>
<evidence type="ECO:0000259" key="5">
    <source>
        <dbReference type="PROSITE" id="PS50110"/>
    </source>
</evidence>
<dbReference type="SMART" id="SM00448">
    <property type="entry name" value="REC"/>
    <property type="match status" value="1"/>
</dbReference>
<dbReference type="PROSITE" id="PS50110">
    <property type="entry name" value="RESPONSE_REGULATORY"/>
    <property type="match status" value="1"/>
</dbReference>
<dbReference type="SUPFAM" id="SSF47226">
    <property type="entry name" value="Histidine-containing phosphotransfer domain, HPT domain"/>
    <property type="match status" value="1"/>
</dbReference>
<dbReference type="OrthoDB" id="5966285at2"/>
<feature type="modified residue" description="Phosphohistidine" evidence="3">
    <location>
        <position position="196"/>
    </location>
</feature>
<dbReference type="Gene3D" id="3.40.50.2300">
    <property type="match status" value="1"/>
</dbReference>
<sequence length="239" mass="25450">MASTQDPVTRLLLVEDDPISRTFFQVTLESLPAQVDLADTVAAALASAQTHEYDLWLIDANLPDGSGADLLQRLQRQRPGTLALAHTADASGAVREQLLGAGFAEVLLKPLSPEHLLQAVRRLLSRGRIGAAPAAAAEAEAAVDWDETTALVALNGERSHLIALRELFLAELPGTRDAVASALQLSDEQAVRNHLHRLQASCGFVGAARLARAVRQLQGDPASSQARNQFSEAVAALLH</sequence>
<keyword evidence="8" id="KW-1185">Reference proteome</keyword>
<feature type="domain" description="HPt" evidence="6">
    <location>
        <begin position="157"/>
        <end position="239"/>
    </location>
</feature>
<dbReference type="Proteomes" id="UP000238261">
    <property type="component" value="Unassembled WGS sequence"/>
</dbReference>
<dbReference type="InterPro" id="IPR001789">
    <property type="entry name" value="Sig_transdc_resp-reg_receiver"/>
</dbReference>
<dbReference type="PROSITE" id="PS50894">
    <property type="entry name" value="HPT"/>
    <property type="match status" value="1"/>
</dbReference>